<accession>A0A2P2QVH6</accession>
<dbReference type="EMBL" id="GGEC01090390">
    <property type="protein sequence ID" value="MBX70874.1"/>
    <property type="molecule type" value="Transcribed_RNA"/>
</dbReference>
<evidence type="ECO:0000313" key="1">
    <source>
        <dbReference type="EMBL" id="MBX70874.1"/>
    </source>
</evidence>
<sequence length="52" mass="6305">MAASDPIQEMNCEFDRRLFGHRVRDHANISLRIPRFTNKNKPRRGQWPHYIK</sequence>
<proteinExistence type="predicted"/>
<organism evidence="1">
    <name type="scientific">Rhizophora mucronata</name>
    <name type="common">Asiatic mangrove</name>
    <dbReference type="NCBI Taxonomy" id="61149"/>
    <lineage>
        <taxon>Eukaryota</taxon>
        <taxon>Viridiplantae</taxon>
        <taxon>Streptophyta</taxon>
        <taxon>Embryophyta</taxon>
        <taxon>Tracheophyta</taxon>
        <taxon>Spermatophyta</taxon>
        <taxon>Magnoliopsida</taxon>
        <taxon>eudicotyledons</taxon>
        <taxon>Gunneridae</taxon>
        <taxon>Pentapetalae</taxon>
        <taxon>rosids</taxon>
        <taxon>fabids</taxon>
        <taxon>Malpighiales</taxon>
        <taxon>Rhizophoraceae</taxon>
        <taxon>Rhizophora</taxon>
    </lineage>
</organism>
<dbReference type="AlphaFoldDB" id="A0A2P2QVH6"/>
<reference evidence="1" key="1">
    <citation type="submission" date="2018-02" db="EMBL/GenBank/DDBJ databases">
        <title>Rhizophora mucronata_Transcriptome.</title>
        <authorList>
            <person name="Meera S.P."/>
            <person name="Sreeshan A."/>
            <person name="Augustine A."/>
        </authorList>
    </citation>
    <scope>NUCLEOTIDE SEQUENCE</scope>
    <source>
        <tissue evidence="1">Leaf</tissue>
    </source>
</reference>
<name>A0A2P2QVH6_RHIMU</name>
<protein>
    <submittedName>
        <fullName evidence="1">Uncharacterized protein</fullName>
    </submittedName>
</protein>